<dbReference type="InterPro" id="IPR035906">
    <property type="entry name" value="MetI-like_sf"/>
</dbReference>
<dbReference type="OrthoDB" id="5244012at2"/>
<keyword evidence="3 6" id="KW-0812">Transmembrane</keyword>
<dbReference type="PROSITE" id="PS50928">
    <property type="entry name" value="ABC_TM1"/>
    <property type="match status" value="1"/>
</dbReference>
<dbReference type="AlphaFoldDB" id="A0A1I7MMM5"/>
<dbReference type="PANTHER" id="PTHR30177">
    <property type="entry name" value="GLYCINE BETAINE/L-PROLINE TRANSPORT SYSTEM PERMEASE PROTEIN PROW"/>
    <property type="match status" value="1"/>
</dbReference>
<sequence>MNQLLEAFAWISEPSNWTGPSGILARSGEHLGYTLLTLLIAAAIAVPIGWWVGHTGRGRGLTVALSGAARALPTLGLVTLMGLLLGIGLIAPLTAFVVLAIPSVLAGAYAGFEAIDRGVVNAARAQGFTESQILWRIEAPLGLPLLIGGLRSAALQVVATATLAAYVGAGGLGRYLFLGLKTQDYAMMLGSSLIVVALAILLELAFSAAAWLSVPTGVKVARRGAAA</sequence>
<evidence type="ECO:0000313" key="8">
    <source>
        <dbReference type="EMBL" id="SFV23185.1"/>
    </source>
</evidence>
<evidence type="ECO:0000256" key="1">
    <source>
        <dbReference type="ARBA" id="ARBA00004141"/>
    </source>
</evidence>
<evidence type="ECO:0000256" key="6">
    <source>
        <dbReference type="RuleBase" id="RU363032"/>
    </source>
</evidence>
<dbReference type="GO" id="GO:0005886">
    <property type="term" value="C:plasma membrane"/>
    <property type="evidence" value="ECO:0007669"/>
    <property type="project" value="UniProtKB-SubCell"/>
</dbReference>
<dbReference type="STRING" id="574650.SAMN04487966_10686"/>
<comment type="subcellular location">
    <subcellularLocation>
        <location evidence="6">Cell membrane</location>
        <topology evidence="6">Multi-pass membrane protein</topology>
    </subcellularLocation>
    <subcellularLocation>
        <location evidence="1">Membrane</location>
        <topology evidence="1">Multi-pass membrane protein</topology>
    </subcellularLocation>
</comment>
<gene>
    <name evidence="8" type="ORF">SAMN04487966_10686</name>
</gene>
<evidence type="ECO:0000256" key="5">
    <source>
        <dbReference type="ARBA" id="ARBA00023136"/>
    </source>
</evidence>
<protein>
    <submittedName>
        <fullName evidence="8">Osmoprotectant transport system permease protein</fullName>
    </submittedName>
</protein>
<dbReference type="CDD" id="cd06261">
    <property type="entry name" value="TM_PBP2"/>
    <property type="match status" value="1"/>
</dbReference>
<dbReference type="EMBL" id="FPCG01000006">
    <property type="protein sequence ID" value="SFV23185.1"/>
    <property type="molecule type" value="Genomic_DNA"/>
</dbReference>
<feature type="domain" description="ABC transmembrane type-1" evidence="7">
    <location>
        <begin position="31"/>
        <end position="206"/>
    </location>
</feature>
<dbReference type="Pfam" id="PF00528">
    <property type="entry name" value="BPD_transp_1"/>
    <property type="match status" value="1"/>
</dbReference>
<keyword evidence="9" id="KW-1185">Reference proteome</keyword>
<evidence type="ECO:0000256" key="3">
    <source>
        <dbReference type="ARBA" id="ARBA00022692"/>
    </source>
</evidence>
<evidence type="ECO:0000256" key="4">
    <source>
        <dbReference type="ARBA" id="ARBA00022989"/>
    </source>
</evidence>
<keyword evidence="4 6" id="KW-1133">Transmembrane helix</keyword>
<accession>A0A1I7MMM5</accession>
<dbReference type="SUPFAM" id="SSF161098">
    <property type="entry name" value="MetI-like"/>
    <property type="match status" value="1"/>
</dbReference>
<keyword evidence="5 6" id="KW-0472">Membrane</keyword>
<evidence type="ECO:0000256" key="2">
    <source>
        <dbReference type="ARBA" id="ARBA00022448"/>
    </source>
</evidence>
<reference evidence="8 9" key="1">
    <citation type="submission" date="2016-10" db="EMBL/GenBank/DDBJ databases">
        <authorList>
            <person name="de Groot N.N."/>
        </authorList>
    </citation>
    <scope>NUCLEOTIDE SEQUENCE [LARGE SCALE GENOMIC DNA]</scope>
    <source>
        <strain evidence="8 9">CGMCC 1.7054</strain>
    </source>
</reference>
<dbReference type="InterPro" id="IPR000515">
    <property type="entry name" value="MetI-like"/>
</dbReference>
<name>A0A1I7MMM5_9MICC</name>
<evidence type="ECO:0000313" key="9">
    <source>
        <dbReference type="Proteomes" id="UP000198881"/>
    </source>
</evidence>
<evidence type="ECO:0000259" key="7">
    <source>
        <dbReference type="PROSITE" id="PS50928"/>
    </source>
</evidence>
<dbReference type="RefSeq" id="WP_091697292.1">
    <property type="nucleotide sequence ID" value="NZ_CAMIGK010000175.1"/>
</dbReference>
<dbReference type="PANTHER" id="PTHR30177:SF33">
    <property type="entry name" value="POSSIBLE OSMOPROTECTANT (GLYCINE BETAINE_CARNITINE_CHOLINE_L-PROLINE) TRANSPORT INTEGRAL MEMBRANE PROTEIN ABC TRANSPORTER PROZ"/>
    <property type="match status" value="1"/>
</dbReference>
<dbReference type="Gene3D" id="1.10.3720.10">
    <property type="entry name" value="MetI-like"/>
    <property type="match status" value="1"/>
</dbReference>
<keyword evidence="2 6" id="KW-0813">Transport</keyword>
<comment type="similarity">
    <text evidence="6">Belongs to the binding-protein-dependent transport system permease family.</text>
</comment>
<feature type="transmembrane region" description="Helical" evidence="6">
    <location>
        <begin position="31"/>
        <end position="53"/>
    </location>
</feature>
<dbReference type="InterPro" id="IPR051204">
    <property type="entry name" value="ABC_transp_perm/SBD"/>
</dbReference>
<proteinExistence type="inferred from homology"/>
<feature type="transmembrane region" description="Helical" evidence="6">
    <location>
        <begin position="153"/>
        <end position="177"/>
    </location>
</feature>
<dbReference type="Proteomes" id="UP000198881">
    <property type="component" value="Unassembled WGS sequence"/>
</dbReference>
<dbReference type="GO" id="GO:0031460">
    <property type="term" value="P:glycine betaine transport"/>
    <property type="evidence" value="ECO:0007669"/>
    <property type="project" value="TreeGrafter"/>
</dbReference>
<dbReference type="GO" id="GO:0055085">
    <property type="term" value="P:transmembrane transport"/>
    <property type="evidence" value="ECO:0007669"/>
    <property type="project" value="InterPro"/>
</dbReference>
<feature type="transmembrane region" description="Helical" evidence="6">
    <location>
        <begin position="74"/>
        <end position="101"/>
    </location>
</feature>
<feature type="transmembrane region" description="Helical" evidence="6">
    <location>
        <begin position="189"/>
        <end position="212"/>
    </location>
</feature>
<organism evidence="8 9">
    <name type="scientific">Micrococcus terreus</name>
    <dbReference type="NCBI Taxonomy" id="574650"/>
    <lineage>
        <taxon>Bacteria</taxon>
        <taxon>Bacillati</taxon>
        <taxon>Actinomycetota</taxon>
        <taxon>Actinomycetes</taxon>
        <taxon>Micrococcales</taxon>
        <taxon>Micrococcaceae</taxon>
        <taxon>Micrococcus</taxon>
    </lineage>
</organism>